<dbReference type="InterPro" id="IPR011251">
    <property type="entry name" value="Luciferase-like_dom"/>
</dbReference>
<dbReference type="GO" id="GO:0016705">
    <property type="term" value="F:oxidoreductase activity, acting on paired donors, with incorporation or reduction of molecular oxygen"/>
    <property type="evidence" value="ECO:0007669"/>
    <property type="project" value="InterPro"/>
</dbReference>
<evidence type="ECO:0000313" key="3">
    <source>
        <dbReference type="Proteomes" id="UP000178953"/>
    </source>
</evidence>
<protein>
    <submittedName>
        <fullName evidence="2">LLM class F420-dependent oxidoreductase</fullName>
    </submittedName>
</protein>
<dbReference type="Gene3D" id="3.20.20.30">
    <property type="entry name" value="Luciferase-like domain"/>
    <property type="match status" value="1"/>
</dbReference>
<proteinExistence type="predicted"/>
<dbReference type="Pfam" id="PF00296">
    <property type="entry name" value="Bac_luciferase"/>
    <property type="match status" value="1"/>
</dbReference>
<sequence>MVSTPDLKVRFGVGLAGDVAPHELPALVDRLEALGIDSLWFSELVYSPAVDPFIGMAHALARTTRLKVGTSVAVLPGRHPVLVAKQLASLAALAPKRVLPVFGLQSALPAERQAFPVADGRRGAVFDESLRLLRHALTSSGSFDGEFFSVSDVAVAPRPARPLDIWLGGSAPAGLRRIGRLGDGWLGSFLTPGEARMARETIERAAADAGRTIDADHYGINLAVSDGGLDDEVAAAVRRRRPDVDPSELIADGWPTLHRRLDEFIAAGVSKFVIRPVGAGQSGDDGRLEDFVTRFAAELLPREN</sequence>
<accession>A0A1E8Q5G3</accession>
<dbReference type="SUPFAM" id="SSF51679">
    <property type="entry name" value="Bacterial luciferase-like"/>
    <property type="match status" value="1"/>
</dbReference>
<dbReference type="OrthoDB" id="3773796at2"/>
<dbReference type="PANTHER" id="PTHR43244">
    <property type="match status" value="1"/>
</dbReference>
<dbReference type="EMBL" id="MCHX01000022">
    <property type="protein sequence ID" value="OFJ53676.1"/>
    <property type="molecule type" value="Genomic_DNA"/>
</dbReference>
<dbReference type="AlphaFoldDB" id="A0A1E8Q5G3"/>
<evidence type="ECO:0000259" key="1">
    <source>
        <dbReference type="Pfam" id="PF00296"/>
    </source>
</evidence>
<dbReference type="PANTHER" id="PTHR43244:SF2">
    <property type="entry name" value="CONSERVED HYPOTHETICAL ALANINE AND PROLINE-RICH PROTEIN"/>
    <property type="match status" value="1"/>
</dbReference>
<feature type="domain" description="Luciferase-like" evidence="1">
    <location>
        <begin position="15"/>
        <end position="233"/>
    </location>
</feature>
<gene>
    <name evidence="2" type="ORF">BEL07_11455</name>
</gene>
<name>A0A1E8Q5G3_9MYCO</name>
<dbReference type="InterPro" id="IPR036661">
    <property type="entry name" value="Luciferase-like_sf"/>
</dbReference>
<reference evidence="2 3" key="1">
    <citation type="submission" date="2016-09" db="EMBL/GenBank/DDBJ databases">
        <title>genome sequence of Mycobacterium sp. 739 SCH.</title>
        <authorList>
            <person name="Greninger A.L."/>
            <person name="Qin X."/>
            <person name="Jerome K."/>
            <person name="Vora S."/>
            <person name="Quinn K."/>
        </authorList>
    </citation>
    <scope>NUCLEOTIDE SEQUENCE [LARGE SCALE GENOMIC DNA]</scope>
    <source>
        <strain evidence="2 3">SCH</strain>
    </source>
</reference>
<comment type="caution">
    <text evidence="2">The sequence shown here is derived from an EMBL/GenBank/DDBJ whole genome shotgun (WGS) entry which is preliminary data.</text>
</comment>
<keyword evidence="3" id="KW-1185">Reference proteome</keyword>
<dbReference type="InterPro" id="IPR050564">
    <property type="entry name" value="F420-G6PD/mer"/>
</dbReference>
<evidence type="ECO:0000313" key="2">
    <source>
        <dbReference type="EMBL" id="OFJ53676.1"/>
    </source>
</evidence>
<dbReference type="InterPro" id="IPR022402">
    <property type="entry name" value="F420_OxRdatse_MSMEG3544_pred"/>
</dbReference>
<dbReference type="Proteomes" id="UP000178953">
    <property type="component" value="Unassembled WGS sequence"/>
</dbReference>
<organism evidence="2 3">
    <name type="scientific">Mycolicibacterium grossiae</name>
    <dbReference type="NCBI Taxonomy" id="1552759"/>
    <lineage>
        <taxon>Bacteria</taxon>
        <taxon>Bacillati</taxon>
        <taxon>Actinomycetota</taxon>
        <taxon>Actinomycetes</taxon>
        <taxon>Mycobacteriales</taxon>
        <taxon>Mycobacteriaceae</taxon>
        <taxon>Mycolicibacterium</taxon>
    </lineage>
</organism>
<dbReference type="NCBIfam" id="TIGR03854">
    <property type="entry name" value="F420_MSMEG_3544"/>
    <property type="match status" value="1"/>
</dbReference>